<evidence type="ECO:0000313" key="2">
    <source>
        <dbReference type="Proteomes" id="UP000050794"/>
    </source>
</evidence>
<dbReference type="AlphaFoldDB" id="A0A183UEU1"/>
<keyword evidence="2" id="KW-1185">Reference proteome</keyword>
<name>A0A183UEU1_TOXCA</name>
<protein>
    <submittedName>
        <fullName evidence="1 3">Uncharacterized protein</fullName>
    </submittedName>
</protein>
<evidence type="ECO:0000313" key="3">
    <source>
        <dbReference type="WBParaSite" id="TCNE_0000701101-mRNA-1"/>
    </source>
</evidence>
<sequence>MVSDIWQSDESFKAFDKIVTMMEEAQDIIADPPAEDKIEGYREIYLTIREETSSALQRHRDVRNRQLHPCPFCQCPHLNEACTIYRTVAQRLQSTYRGVEDVTLNVVIEGDPIWDILEPQPTTREDLNVDNTGLSNPLL</sequence>
<organism evidence="2 3">
    <name type="scientific">Toxocara canis</name>
    <name type="common">Canine roundworm</name>
    <dbReference type="NCBI Taxonomy" id="6265"/>
    <lineage>
        <taxon>Eukaryota</taxon>
        <taxon>Metazoa</taxon>
        <taxon>Ecdysozoa</taxon>
        <taxon>Nematoda</taxon>
        <taxon>Chromadorea</taxon>
        <taxon>Rhabditida</taxon>
        <taxon>Spirurina</taxon>
        <taxon>Ascaridomorpha</taxon>
        <taxon>Ascaridoidea</taxon>
        <taxon>Toxocaridae</taxon>
        <taxon>Toxocara</taxon>
    </lineage>
</organism>
<dbReference type="WBParaSite" id="TCNE_0000701101-mRNA-1">
    <property type="protein sequence ID" value="TCNE_0000701101-mRNA-1"/>
    <property type="gene ID" value="TCNE_0000701101"/>
</dbReference>
<evidence type="ECO:0000313" key="1">
    <source>
        <dbReference type="EMBL" id="VDM38332.1"/>
    </source>
</evidence>
<proteinExistence type="predicted"/>
<reference evidence="1 2" key="2">
    <citation type="submission" date="2018-11" db="EMBL/GenBank/DDBJ databases">
        <authorList>
            <consortium name="Pathogen Informatics"/>
        </authorList>
    </citation>
    <scope>NUCLEOTIDE SEQUENCE [LARGE SCALE GENOMIC DNA]</scope>
</reference>
<reference evidence="3" key="1">
    <citation type="submission" date="2016-06" db="UniProtKB">
        <authorList>
            <consortium name="WormBaseParasite"/>
        </authorList>
    </citation>
    <scope>IDENTIFICATION</scope>
</reference>
<accession>A0A183UEU1</accession>
<dbReference type="Proteomes" id="UP000050794">
    <property type="component" value="Unassembled WGS sequence"/>
</dbReference>
<gene>
    <name evidence="1" type="ORF">TCNE_LOCUS7011</name>
</gene>
<dbReference type="EMBL" id="UYWY01019596">
    <property type="protein sequence ID" value="VDM38332.1"/>
    <property type="molecule type" value="Genomic_DNA"/>
</dbReference>